<protein>
    <submittedName>
        <fullName evidence="3">Uncharacterized protein</fullName>
    </submittedName>
</protein>
<evidence type="ECO:0000256" key="1">
    <source>
        <dbReference type="SAM" id="MobiDB-lite"/>
    </source>
</evidence>
<evidence type="ECO:0000313" key="3">
    <source>
        <dbReference type="EMBL" id="KAK7089769.1"/>
    </source>
</evidence>
<keyword evidence="4" id="KW-1185">Reference proteome</keyword>
<dbReference type="Proteomes" id="UP001374579">
    <property type="component" value="Unassembled WGS sequence"/>
</dbReference>
<feature type="compositionally biased region" description="Basic and acidic residues" evidence="1">
    <location>
        <begin position="208"/>
        <end position="223"/>
    </location>
</feature>
<feature type="region of interest" description="Disordered" evidence="1">
    <location>
        <begin position="205"/>
        <end position="256"/>
    </location>
</feature>
<gene>
    <name evidence="3" type="ORF">V1264_024555</name>
</gene>
<evidence type="ECO:0000256" key="2">
    <source>
        <dbReference type="SAM" id="Phobius"/>
    </source>
</evidence>
<keyword evidence="2" id="KW-0472">Membrane</keyword>
<feature type="transmembrane region" description="Helical" evidence="2">
    <location>
        <begin position="16"/>
        <end position="40"/>
    </location>
</feature>
<evidence type="ECO:0000313" key="4">
    <source>
        <dbReference type="Proteomes" id="UP001374579"/>
    </source>
</evidence>
<organism evidence="3 4">
    <name type="scientific">Littorina saxatilis</name>
    <dbReference type="NCBI Taxonomy" id="31220"/>
    <lineage>
        <taxon>Eukaryota</taxon>
        <taxon>Metazoa</taxon>
        <taxon>Spiralia</taxon>
        <taxon>Lophotrochozoa</taxon>
        <taxon>Mollusca</taxon>
        <taxon>Gastropoda</taxon>
        <taxon>Caenogastropoda</taxon>
        <taxon>Littorinimorpha</taxon>
        <taxon>Littorinoidea</taxon>
        <taxon>Littorinidae</taxon>
        <taxon>Littorina</taxon>
    </lineage>
</organism>
<keyword evidence="2" id="KW-1133">Transmembrane helix</keyword>
<reference evidence="3 4" key="1">
    <citation type="submission" date="2024-02" db="EMBL/GenBank/DDBJ databases">
        <title>Chromosome-scale genome assembly of the rough periwinkle Littorina saxatilis.</title>
        <authorList>
            <person name="De Jode A."/>
            <person name="Faria R."/>
            <person name="Formenti G."/>
            <person name="Sims Y."/>
            <person name="Smith T.P."/>
            <person name="Tracey A."/>
            <person name="Wood J.M.D."/>
            <person name="Zagrodzka Z.B."/>
            <person name="Johannesson K."/>
            <person name="Butlin R.K."/>
            <person name="Leder E.H."/>
        </authorList>
    </citation>
    <scope>NUCLEOTIDE SEQUENCE [LARGE SCALE GENOMIC DNA]</scope>
    <source>
        <strain evidence="3">Snail1</strain>
        <tissue evidence="3">Muscle</tissue>
    </source>
</reference>
<name>A0AAN9AN84_9CAEN</name>
<dbReference type="EMBL" id="JBAMIC010000600">
    <property type="protein sequence ID" value="KAK7089769.1"/>
    <property type="molecule type" value="Genomic_DNA"/>
</dbReference>
<proteinExistence type="predicted"/>
<accession>A0AAN9AN84</accession>
<feature type="compositionally biased region" description="Basic residues" evidence="1">
    <location>
        <begin position="224"/>
        <end position="241"/>
    </location>
</feature>
<comment type="caution">
    <text evidence="3">The sequence shown here is derived from an EMBL/GenBank/DDBJ whole genome shotgun (WGS) entry which is preliminary data.</text>
</comment>
<dbReference type="AlphaFoldDB" id="A0AAN9AN84"/>
<sequence>MTGLLFGEGSITEAQLIALSASAVVMVFLITANVAVCWMYRRAIGEDARRTKRVRNKKMSDVWVYHVSRPRATASSCHHQSPSQQILNKLRASHENLRSQLATSTDKEQGGLSQEESQVLEELEITADLFLHDTSNASSRRSSLSGSVHGCSSYHFHPDADSLRSAVDNFNIDSTLRDLDASTDFRDLDPASVLGDLDKVSMTSVTKADFENDPREAEDGDGGRRKRGRRKSKRRSSRRSSHGNDDQTLPVAEFHNEAFDFAEPTYTAVERVEDVEL</sequence>
<keyword evidence="2" id="KW-0812">Transmembrane</keyword>